<evidence type="ECO:0000313" key="9">
    <source>
        <dbReference type="EMBL" id="OQP52849.1"/>
    </source>
</evidence>
<keyword evidence="3 9" id="KW-0808">Transferase</keyword>
<dbReference type="GO" id="GO:0016780">
    <property type="term" value="F:phosphotransferase activity, for other substituted phosphate groups"/>
    <property type="evidence" value="ECO:0007669"/>
    <property type="project" value="TreeGrafter"/>
</dbReference>
<protein>
    <submittedName>
        <fullName evidence="9">Exopolysaccharide biosynthesis polyprenyl glycosylphosphotransferase</fullName>
    </submittedName>
</protein>
<evidence type="ECO:0000256" key="6">
    <source>
        <dbReference type="ARBA" id="ARBA00023136"/>
    </source>
</evidence>
<dbReference type="Gene3D" id="3.40.50.720">
    <property type="entry name" value="NAD(P)-binding Rossmann-like Domain"/>
    <property type="match status" value="1"/>
</dbReference>
<feature type="transmembrane region" description="Helical" evidence="7">
    <location>
        <begin position="104"/>
        <end position="126"/>
    </location>
</feature>
<comment type="caution">
    <text evidence="9">The sequence shown here is derived from an EMBL/GenBank/DDBJ whole genome shotgun (WGS) entry which is preliminary data.</text>
</comment>
<dbReference type="EMBL" id="LVXG01000007">
    <property type="protein sequence ID" value="OQP52849.1"/>
    <property type="molecule type" value="Genomic_DNA"/>
</dbReference>
<dbReference type="Pfam" id="PF02397">
    <property type="entry name" value="Bac_transf"/>
    <property type="match status" value="1"/>
</dbReference>
<evidence type="ECO:0000259" key="8">
    <source>
        <dbReference type="Pfam" id="PF02397"/>
    </source>
</evidence>
<dbReference type="PANTHER" id="PTHR30576:SF0">
    <property type="entry name" value="UNDECAPRENYL-PHOSPHATE N-ACETYLGALACTOSAMINYL 1-PHOSPHATE TRANSFERASE-RELATED"/>
    <property type="match status" value="1"/>
</dbReference>
<evidence type="ECO:0000256" key="3">
    <source>
        <dbReference type="ARBA" id="ARBA00022679"/>
    </source>
</evidence>
<keyword evidence="5 7" id="KW-1133">Transmembrane helix</keyword>
<comment type="subcellular location">
    <subcellularLocation>
        <location evidence="1">Membrane</location>
        <topology evidence="1">Multi-pass membrane protein</topology>
    </subcellularLocation>
</comment>
<name>A0A1V9F392_9BACT</name>
<sequence>MPGQKIKQDIPYLAIDLLPLFFILPLAHYFFRDFKYSKGEWITLSVIAFLWCLIEYMGKHRFSGSYQKFQDRISSHFKAYLTLLIIECAILWLLPAPAVFYKHLISVTLGVYGLDLVINFLIIEIISVNAANQKYVIVAGTGNKAKIIEDQVSASHNSSYHLKGFISCDQLEECVIESKKVLTNLDNINQFLQVNDIDEIVIALPDDQKKNILQILSIADYYGIRVRYVLDYHELFGNHYKITRMGQVDTVNIRELPIDGKMAGFFKNCFDKVFAAIALICLLPIFLVVALLIKLESAGPVFYCPIRIGKGGKPFKVYKFRSMRENDDCSGGTRSTECNDPRITRLGRILRKYSIDELPQFINVLRGSMSVVGPRPHRRFLNRQLQENVYHYMLRQYVKPGLTGWAQVNGWRGPTDTEEQKRQRTLHDLWYIENWSFRLDIKIIVLTIFSPKAHKAAF</sequence>
<feature type="transmembrane region" description="Helical" evidence="7">
    <location>
        <begin position="273"/>
        <end position="293"/>
    </location>
</feature>
<proteinExistence type="inferred from homology"/>
<dbReference type="STRING" id="354355.SAMN05660816_04777"/>
<dbReference type="Proteomes" id="UP000192610">
    <property type="component" value="Unassembled WGS sequence"/>
</dbReference>
<reference evidence="10" key="1">
    <citation type="submission" date="2016-04" db="EMBL/GenBank/DDBJ databases">
        <authorList>
            <person name="Chen L."/>
            <person name="Zhuang W."/>
            <person name="Wang G."/>
        </authorList>
    </citation>
    <scope>NUCLEOTIDE SEQUENCE [LARGE SCALE GENOMIC DNA]</scope>
    <source>
        <strain evidence="10">17621</strain>
    </source>
</reference>
<evidence type="ECO:0000313" key="10">
    <source>
        <dbReference type="Proteomes" id="UP000192610"/>
    </source>
</evidence>
<organism evidence="9 10">
    <name type="scientific">Niastella yeongjuensis</name>
    <dbReference type="NCBI Taxonomy" id="354355"/>
    <lineage>
        <taxon>Bacteria</taxon>
        <taxon>Pseudomonadati</taxon>
        <taxon>Bacteroidota</taxon>
        <taxon>Chitinophagia</taxon>
        <taxon>Chitinophagales</taxon>
        <taxon>Chitinophagaceae</taxon>
        <taxon>Niastella</taxon>
    </lineage>
</organism>
<dbReference type="OrthoDB" id="9808602at2"/>
<keyword evidence="10" id="KW-1185">Reference proteome</keyword>
<keyword evidence="4 7" id="KW-0812">Transmembrane</keyword>
<feature type="transmembrane region" description="Helical" evidence="7">
    <location>
        <begin position="79"/>
        <end position="98"/>
    </location>
</feature>
<feature type="transmembrane region" description="Helical" evidence="7">
    <location>
        <begin position="12"/>
        <end position="29"/>
    </location>
</feature>
<dbReference type="AlphaFoldDB" id="A0A1V9F392"/>
<dbReference type="InterPro" id="IPR017475">
    <property type="entry name" value="EPS_sugar_tfrase"/>
</dbReference>
<gene>
    <name evidence="9" type="ORF">A4H97_24445</name>
</gene>
<dbReference type="InterPro" id="IPR003362">
    <property type="entry name" value="Bact_transf"/>
</dbReference>
<keyword evidence="6 7" id="KW-0472">Membrane</keyword>
<comment type="similarity">
    <text evidence="2">Belongs to the bacterial sugar transferase family.</text>
</comment>
<dbReference type="NCBIfam" id="TIGR03025">
    <property type="entry name" value="EPS_sugtrans"/>
    <property type="match status" value="1"/>
</dbReference>
<evidence type="ECO:0000256" key="5">
    <source>
        <dbReference type="ARBA" id="ARBA00022989"/>
    </source>
</evidence>
<dbReference type="GO" id="GO:0016020">
    <property type="term" value="C:membrane"/>
    <property type="evidence" value="ECO:0007669"/>
    <property type="project" value="UniProtKB-SubCell"/>
</dbReference>
<evidence type="ECO:0000256" key="4">
    <source>
        <dbReference type="ARBA" id="ARBA00022692"/>
    </source>
</evidence>
<dbReference type="RefSeq" id="WP_081197947.1">
    <property type="nucleotide sequence ID" value="NZ_FOCZ01000009.1"/>
</dbReference>
<evidence type="ECO:0000256" key="1">
    <source>
        <dbReference type="ARBA" id="ARBA00004141"/>
    </source>
</evidence>
<evidence type="ECO:0000256" key="2">
    <source>
        <dbReference type="ARBA" id="ARBA00006464"/>
    </source>
</evidence>
<feature type="transmembrane region" description="Helical" evidence="7">
    <location>
        <begin position="41"/>
        <end position="58"/>
    </location>
</feature>
<feature type="domain" description="Bacterial sugar transferase" evidence="8">
    <location>
        <begin position="267"/>
        <end position="449"/>
    </location>
</feature>
<accession>A0A1V9F392</accession>
<dbReference type="PANTHER" id="PTHR30576">
    <property type="entry name" value="COLANIC BIOSYNTHESIS UDP-GLUCOSE LIPID CARRIER TRANSFERASE"/>
    <property type="match status" value="1"/>
</dbReference>
<evidence type="ECO:0000256" key="7">
    <source>
        <dbReference type="SAM" id="Phobius"/>
    </source>
</evidence>